<sequence length="280" mass="29436">MSRLPMDLHLDRTTAQPGKRGRIVLVGAGPGARDLLTLRAVQRLQEADVVFFDRLVEDDVLDLARPEAERVFVGKHVGAHSWPQERINAVIVAAALAGRNVVRLKSGDPGIFGRATEELDAARAHGIDVEIVPGVTAACAAAAAMGQSLTERGRSDTLVLATGTGSAENPLPDCVRHAAPGTTTVFYMSVRQARRITDALLQKGLPADAEIGIAAEVAKPDQWLDRCHLADLPEALARNHVKGCAVILATWPAGTPEGTATTPVRAEAGATTGARHTVGA</sequence>
<evidence type="ECO:0000256" key="5">
    <source>
        <dbReference type="ARBA" id="ARBA00022691"/>
    </source>
</evidence>
<dbReference type="GO" id="GO:0032259">
    <property type="term" value="P:methylation"/>
    <property type="evidence" value="ECO:0007669"/>
    <property type="project" value="UniProtKB-KW"/>
</dbReference>
<dbReference type="PROSITE" id="PS00839">
    <property type="entry name" value="SUMT_1"/>
    <property type="match status" value="1"/>
</dbReference>
<dbReference type="EMBL" id="CP014796">
    <property type="protein sequence ID" value="APX25272.1"/>
    <property type="molecule type" value="Genomic_DNA"/>
</dbReference>
<keyword evidence="12" id="KW-1185">Reference proteome</keyword>
<dbReference type="GO" id="GO:0004851">
    <property type="term" value="F:uroporphyrin-III C-methyltransferase activity"/>
    <property type="evidence" value="ECO:0007669"/>
    <property type="project" value="UniProtKB-EC"/>
</dbReference>
<dbReference type="NCBIfam" id="NF004790">
    <property type="entry name" value="PRK06136.1"/>
    <property type="match status" value="1"/>
</dbReference>
<name>A0A1U7DAY6_9RHOB</name>
<evidence type="ECO:0000256" key="9">
    <source>
        <dbReference type="SAM" id="MobiDB-lite"/>
    </source>
</evidence>
<dbReference type="GO" id="GO:0016491">
    <property type="term" value="F:oxidoreductase activity"/>
    <property type="evidence" value="ECO:0007669"/>
    <property type="project" value="UniProtKB-KW"/>
</dbReference>
<keyword evidence="6" id="KW-0627">Porphyrin biosynthesis</keyword>
<reference evidence="11 12" key="1">
    <citation type="submission" date="2016-03" db="EMBL/GenBank/DDBJ databases">
        <title>Deep-sea bacteria in the southern Pacific.</title>
        <authorList>
            <person name="Tang K."/>
        </authorList>
    </citation>
    <scope>NUCLEOTIDE SEQUENCE [LARGE SCALE GENOMIC DNA]</scope>
    <source>
        <strain evidence="11 12">JLT2016</strain>
    </source>
</reference>
<evidence type="ECO:0000259" key="10">
    <source>
        <dbReference type="Pfam" id="PF00590"/>
    </source>
</evidence>
<dbReference type="FunFam" id="3.40.1010.10:FF:000001">
    <property type="entry name" value="Siroheme synthase"/>
    <property type="match status" value="1"/>
</dbReference>
<dbReference type="NCBIfam" id="TIGR01469">
    <property type="entry name" value="cobA_cysG_Cterm"/>
    <property type="match status" value="1"/>
</dbReference>
<keyword evidence="5" id="KW-0949">S-adenosyl-L-methionine</keyword>
<feature type="region of interest" description="Disordered" evidence="9">
    <location>
        <begin position="255"/>
        <end position="280"/>
    </location>
</feature>
<evidence type="ECO:0000256" key="4">
    <source>
        <dbReference type="ARBA" id="ARBA00022679"/>
    </source>
</evidence>
<dbReference type="GO" id="GO:0016829">
    <property type="term" value="F:lyase activity"/>
    <property type="evidence" value="ECO:0007669"/>
    <property type="project" value="UniProtKB-KW"/>
</dbReference>
<dbReference type="InterPro" id="IPR003043">
    <property type="entry name" value="Uropor_MeTrfase_CS"/>
</dbReference>
<evidence type="ECO:0000256" key="7">
    <source>
        <dbReference type="ARBA" id="ARBA00025705"/>
    </source>
</evidence>
<accession>A0A1U7DAY6</accession>
<dbReference type="EC" id="2.1.1.107" evidence="2"/>
<proteinExistence type="inferred from homology"/>
<dbReference type="InterPro" id="IPR006366">
    <property type="entry name" value="CobA/CysG_C"/>
</dbReference>
<dbReference type="PANTHER" id="PTHR45790:SF3">
    <property type="entry name" value="S-ADENOSYL-L-METHIONINE-DEPENDENT UROPORPHYRINOGEN III METHYLTRANSFERASE, CHLOROPLASTIC"/>
    <property type="match status" value="1"/>
</dbReference>
<dbReference type="InterPro" id="IPR035996">
    <property type="entry name" value="4pyrrol_Methylase_sf"/>
</dbReference>
<dbReference type="PROSITE" id="PS00840">
    <property type="entry name" value="SUMT_2"/>
    <property type="match status" value="1"/>
</dbReference>
<gene>
    <name evidence="11" type="ORF">Ga0080559_TMP4476</name>
</gene>
<dbReference type="Proteomes" id="UP000186559">
    <property type="component" value="Chromosome"/>
</dbReference>
<dbReference type="Gene3D" id="3.30.950.10">
    <property type="entry name" value="Methyltransferase, Cobalt-precorrin-4 Transmethylase, Domain 2"/>
    <property type="match status" value="1"/>
</dbReference>
<keyword evidence="4 8" id="KW-0808">Transferase</keyword>
<dbReference type="GO" id="GO:0019354">
    <property type="term" value="P:siroheme biosynthetic process"/>
    <property type="evidence" value="ECO:0007669"/>
    <property type="project" value="UniProtKB-UniPathway"/>
</dbReference>
<evidence type="ECO:0000256" key="8">
    <source>
        <dbReference type="RuleBase" id="RU003960"/>
    </source>
</evidence>
<evidence type="ECO:0000313" key="12">
    <source>
        <dbReference type="Proteomes" id="UP000186559"/>
    </source>
</evidence>
<keyword evidence="11" id="KW-0560">Oxidoreductase</keyword>
<dbReference type="KEGG" id="tpro:Ga0080559_TMP4476"/>
<comment type="similarity">
    <text evidence="1 8">Belongs to the precorrin methyltransferase family.</text>
</comment>
<dbReference type="InterPro" id="IPR000878">
    <property type="entry name" value="4pyrrol_Mease"/>
</dbReference>
<feature type="domain" description="Tetrapyrrole methylase" evidence="10">
    <location>
        <begin position="22"/>
        <end position="232"/>
    </location>
</feature>
<dbReference type="Gene3D" id="3.40.1010.10">
    <property type="entry name" value="Cobalt-precorrin-4 Transmethylase, Domain 1"/>
    <property type="match status" value="1"/>
</dbReference>
<dbReference type="Pfam" id="PF00590">
    <property type="entry name" value="TP_methylase"/>
    <property type="match status" value="1"/>
</dbReference>
<protein>
    <recommendedName>
        <fullName evidence="2">uroporphyrinogen-III C-methyltransferase</fullName>
        <ecNumber evidence="2">2.1.1.107</ecNumber>
    </recommendedName>
</protein>
<dbReference type="STRING" id="1229727.Ga0080559_TMP4476"/>
<keyword evidence="11" id="KW-0456">Lyase</keyword>
<evidence type="ECO:0000256" key="3">
    <source>
        <dbReference type="ARBA" id="ARBA00022603"/>
    </source>
</evidence>
<dbReference type="RefSeq" id="WP_229743301.1">
    <property type="nucleotide sequence ID" value="NZ_BMEW01000006.1"/>
</dbReference>
<evidence type="ECO:0000256" key="6">
    <source>
        <dbReference type="ARBA" id="ARBA00023244"/>
    </source>
</evidence>
<keyword evidence="3 8" id="KW-0489">Methyltransferase</keyword>
<dbReference type="UniPathway" id="UPA00262">
    <property type="reaction ID" value="UER00211"/>
</dbReference>
<dbReference type="InterPro" id="IPR014777">
    <property type="entry name" value="4pyrrole_Mease_sub1"/>
</dbReference>
<dbReference type="SUPFAM" id="SSF53790">
    <property type="entry name" value="Tetrapyrrole methylase"/>
    <property type="match status" value="1"/>
</dbReference>
<organism evidence="11 12">
    <name type="scientific">Salipiger profundus</name>
    <dbReference type="NCBI Taxonomy" id="1229727"/>
    <lineage>
        <taxon>Bacteria</taxon>
        <taxon>Pseudomonadati</taxon>
        <taxon>Pseudomonadota</taxon>
        <taxon>Alphaproteobacteria</taxon>
        <taxon>Rhodobacterales</taxon>
        <taxon>Roseobacteraceae</taxon>
        <taxon>Salipiger</taxon>
    </lineage>
</organism>
<evidence type="ECO:0000313" key="11">
    <source>
        <dbReference type="EMBL" id="APX25272.1"/>
    </source>
</evidence>
<dbReference type="AlphaFoldDB" id="A0A1U7DAY6"/>
<evidence type="ECO:0000256" key="1">
    <source>
        <dbReference type="ARBA" id="ARBA00005879"/>
    </source>
</evidence>
<evidence type="ECO:0000256" key="2">
    <source>
        <dbReference type="ARBA" id="ARBA00012162"/>
    </source>
</evidence>
<dbReference type="CDD" id="cd11642">
    <property type="entry name" value="SUMT"/>
    <property type="match status" value="1"/>
</dbReference>
<dbReference type="InterPro" id="IPR014776">
    <property type="entry name" value="4pyrrole_Mease_sub2"/>
</dbReference>
<comment type="pathway">
    <text evidence="7">Porphyrin-containing compound metabolism; siroheme biosynthesis; precorrin-2 from uroporphyrinogen III: step 1/1.</text>
</comment>
<dbReference type="PANTHER" id="PTHR45790">
    <property type="entry name" value="SIROHEME SYNTHASE-RELATED"/>
    <property type="match status" value="1"/>
</dbReference>
<dbReference type="InterPro" id="IPR050161">
    <property type="entry name" value="Siro_Cobalamin_biosynth"/>
</dbReference>